<evidence type="ECO:0000313" key="4">
    <source>
        <dbReference type="EMBL" id="CCX30925.1"/>
    </source>
</evidence>
<comment type="similarity">
    <text evidence="2">Belongs to the XPG/RAD2 endonuclease family.</text>
</comment>
<keyword evidence="1" id="KW-0810">Translation regulation</keyword>
<dbReference type="Proteomes" id="UP000018144">
    <property type="component" value="Unassembled WGS sequence"/>
</dbReference>
<dbReference type="AlphaFoldDB" id="U4LNM3"/>
<dbReference type="InterPro" id="IPR022040">
    <property type="entry name" value="MKT1_N"/>
</dbReference>
<dbReference type="GO" id="GO:0004518">
    <property type="term" value="F:nuclease activity"/>
    <property type="evidence" value="ECO:0007669"/>
    <property type="project" value="InterPro"/>
</dbReference>
<name>U4LNM3_PYROM</name>
<dbReference type="OrthoDB" id="17262at2759"/>
<dbReference type="STRING" id="1076935.U4LNM3"/>
<protein>
    <submittedName>
        <fullName evidence="4">Similar to Protein MKT1 acc. no. P40850</fullName>
    </submittedName>
</protein>
<organism evidence="4 5">
    <name type="scientific">Pyronema omphalodes (strain CBS 100304)</name>
    <name type="common">Pyronema confluens</name>
    <dbReference type="NCBI Taxonomy" id="1076935"/>
    <lineage>
        <taxon>Eukaryota</taxon>
        <taxon>Fungi</taxon>
        <taxon>Dikarya</taxon>
        <taxon>Ascomycota</taxon>
        <taxon>Pezizomycotina</taxon>
        <taxon>Pezizomycetes</taxon>
        <taxon>Pezizales</taxon>
        <taxon>Pyronemataceae</taxon>
        <taxon>Pyronema</taxon>
    </lineage>
</organism>
<evidence type="ECO:0000256" key="1">
    <source>
        <dbReference type="ARBA" id="ARBA00022845"/>
    </source>
</evidence>
<dbReference type="GO" id="GO:0006417">
    <property type="term" value="P:regulation of translation"/>
    <property type="evidence" value="ECO:0007669"/>
    <property type="project" value="UniProtKB-KW"/>
</dbReference>
<dbReference type="GO" id="GO:0003730">
    <property type="term" value="F:mRNA 3'-UTR binding"/>
    <property type="evidence" value="ECO:0007669"/>
    <property type="project" value="TreeGrafter"/>
</dbReference>
<dbReference type="CDD" id="cd09902">
    <property type="entry name" value="H3TH_MKT1"/>
    <property type="match status" value="1"/>
</dbReference>
<dbReference type="PANTHER" id="PTHR11081">
    <property type="entry name" value="FLAP ENDONUCLEASE FAMILY MEMBER"/>
    <property type="match status" value="1"/>
</dbReference>
<dbReference type="Gene3D" id="3.40.50.1010">
    <property type="entry name" value="5'-nuclease"/>
    <property type="match status" value="1"/>
</dbReference>
<dbReference type="InterPro" id="IPR037314">
    <property type="entry name" value="MKT1_H3TH"/>
</dbReference>
<dbReference type="InterPro" id="IPR006084">
    <property type="entry name" value="XPG/Rad2"/>
</dbReference>
<dbReference type="OMA" id="RFYQTKV"/>
<feature type="domain" description="XPG-I" evidence="3">
    <location>
        <begin position="149"/>
        <end position="222"/>
    </location>
</feature>
<dbReference type="InterPro" id="IPR006086">
    <property type="entry name" value="XPG-I_dom"/>
</dbReference>
<proteinExistence type="inferred from homology"/>
<dbReference type="InterPro" id="IPR022039">
    <property type="entry name" value="MKT1_C"/>
</dbReference>
<dbReference type="Pfam" id="PF12246">
    <property type="entry name" value="MKT1_C"/>
    <property type="match status" value="1"/>
</dbReference>
<dbReference type="EMBL" id="HF935497">
    <property type="protein sequence ID" value="CCX30925.1"/>
    <property type="molecule type" value="Genomic_DNA"/>
</dbReference>
<dbReference type="CDD" id="cd09858">
    <property type="entry name" value="PIN_MKT1"/>
    <property type="match status" value="1"/>
</dbReference>
<reference evidence="4 5" key="1">
    <citation type="journal article" date="2013" name="PLoS Genet.">
        <title>The genome and development-dependent transcriptomes of Pyronema confluens: a window into fungal evolution.</title>
        <authorList>
            <person name="Traeger S."/>
            <person name="Altegoer F."/>
            <person name="Freitag M."/>
            <person name="Gabaldon T."/>
            <person name="Kempken F."/>
            <person name="Kumar A."/>
            <person name="Marcet-Houben M."/>
            <person name="Poggeler S."/>
            <person name="Stajich J.E."/>
            <person name="Nowrousian M."/>
        </authorList>
    </citation>
    <scope>NUCLEOTIDE SEQUENCE [LARGE SCALE GENOMIC DNA]</scope>
    <source>
        <strain evidence="5">CBS 100304</strain>
        <tissue evidence="4">Vegetative mycelium</tissue>
    </source>
</reference>
<keyword evidence="5" id="KW-1185">Reference proteome</keyword>
<gene>
    <name evidence="4" type="ORF">PCON_09526</name>
</gene>
<evidence type="ECO:0000313" key="5">
    <source>
        <dbReference type="Proteomes" id="UP000018144"/>
    </source>
</evidence>
<dbReference type="eggNOG" id="ENOG502QVHA">
    <property type="taxonomic scope" value="Eukaryota"/>
</dbReference>
<evidence type="ECO:0000256" key="2">
    <source>
        <dbReference type="ARBA" id="ARBA00024023"/>
    </source>
</evidence>
<dbReference type="SMART" id="SM00484">
    <property type="entry name" value="XPGI"/>
    <property type="match status" value="1"/>
</dbReference>
<sequence>MTVTINSQPRTFIAWAQASGRAQTLPLSVLKDSTVGIDAEQYLTNTLTLHIKEPLVSALGGFPNSLKDTIKGDVRSLNAVGIKPVFVFPGLHIMPTEKPFSTPDESSKLRTKAWELYDSGNGAEAVEAFSQSGIMPPTELFRFVMFHLKTQGVDFQVAPYAVWPQLAYLQKSGFIDAVYSSPQMFLFDQSPPDAEKVIVNFDFKEGSFTFVEKARIRQDTQLNTDLLVDAILLSGSSFVRTFPPLENSPTQFSDAVSMIKRLRNVANAISSHNDNGVYLDKFRKARAAIKHHVVLTEDGQIVINEHAEAPFDLIEFMGHKVPEELYFYLSRGTIGPQVCDMIITGEYCQAAPLDNNEADDYKRFLSHLDTMRTESLSLLAKSLHRWWWTKDVKAYNWYDPSTGKTLSHKDLPEPTPVAQRWNVREEVFKPVMEKQSQQWGEFAFCITSLEDESFAAKTIAPRDNAKLLETEEEVRCNTLWRVLQMRKFVDAETHKLTIWGRALVAAIKNLETEDESLIIPLYIAFELFRMNALKSNDFTPGFSGAPSNGSDEDKANTILVSRVCGLIGIDHEPKGYTGPLNRSLLAFNGFSRALTRELRNFTEMTLVNMLITGDINRERPRDDWSALGLSLPFIEEASACLGIAAKHYLDGLCGEPNPTADDSRSKHMEMLREIIPGATDVVGDLEIAFRVWDAVIAGIKILENEGVMETETKQFLVADKWLESRR</sequence>
<dbReference type="PANTHER" id="PTHR11081:SF32">
    <property type="entry name" value="POST-TRANSCRIPTIONAL REGULATOR MKT1"/>
    <property type="match status" value="1"/>
</dbReference>
<accession>U4LNM3</accession>
<dbReference type="InterPro" id="IPR029060">
    <property type="entry name" value="PIN-like_dom_sf"/>
</dbReference>
<dbReference type="GO" id="GO:0006974">
    <property type="term" value="P:DNA damage response"/>
    <property type="evidence" value="ECO:0007669"/>
    <property type="project" value="UniProtKB-ARBA"/>
</dbReference>
<dbReference type="SUPFAM" id="SSF88723">
    <property type="entry name" value="PIN domain-like"/>
    <property type="match status" value="1"/>
</dbReference>
<evidence type="ECO:0000259" key="3">
    <source>
        <dbReference type="SMART" id="SM00484"/>
    </source>
</evidence>
<dbReference type="Pfam" id="PF12247">
    <property type="entry name" value="MKT1_N"/>
    <property type="match status" value="1"/>
</dbReference>